<protein>
    <submittedName>
        <fullName evidence="2">Uncharacterized protein</fullName>
    </submittedName>
</protein>
<evidence type="ECO:0000313" key="3">
    <source>
        <dbReference type="Proteomes" id="UP000008152"/>
    </source>
</evidence>
<dbReference type="Proteomes" id="UP000008152">
    <property type="component" value="Plasmid pVIBHAR"/>
</dbReference>
<geneLocation type="plasmid" evidence="2 3">
    <name>pVIBHAR</name>
</geneLocation>
<sequence>MPFYSSAGATVPPPQRVYVDKVTSPDGRDLEWAQGERLASVDFTDLAAKIRVSRFTNTYYFEDEPGTIKSSSRTGLFFEFKNSEDFTLGDEAIFEVKFLTPDRSRFVTHRSCHTKVVFGGPSQETCETKFVKHSIKITRDSKGALRLKSDSDDFLSYGYKKSGGREYFEVFSTIDLMTHWNLKDKDAVPYIVLTAFNANSNSSKSVEAPAVLAKYTGVQNAAKVWDVYKPTVESYIRASNMPDIRPVVQVGVSVQVRQVEVVGTVTSDFKDIDVAFSGGVAISNTDLEINASVMGFATDSLESVTSGTSTTVSGELGSAVNVGGALSYNSNNELIGAGISVGFGSAIDVDLSVTESTVVYTTRTSSNESERGDGNRRDGYNEREGRTSRVDGEGGRSIEH</sequence>
<dbReference type="PATRIC" id="fig|338187.25.peg.5624"/>
<keyword evidence="2" id="KW-0614">Plasmid</keyword>
<dbReference type="AlphaFoldDB" id="A7N8Z0"/>
<accession>A7N8Z0</accession>
<evidence type="ECO:0000313" key="2">
    <source>
        <dbReference type="EMBL" id="ABU75091.1"/>
    </source>
</evidence>
<proteinExistence type="predicted"/>
<feature type="region of interest" description="Disordered" evidence="1">
    <location>
        <begin position="360"/>
        <end position="400"/>
    </location>
</feature>
<name>A7N8Z0_VIBC1</name>
<gene>
    <name evidence="2" type="ordered locus">VIBHAR_p08244</name>
</gene>
<dbReference type="EMBL" id="CP000791">
    <property type="protein sequence ID" value="ABU75091.1"/>
    <property type="molecule type" value="Genomic_DNA"/>
</dbReference>
<organism evidence="2 3">
    <name type="scientific">Vibrio campbellii (strain ATCC BAA-1116)</name>
    <dbReference type="NCBI Taxonomy" id="2902295"/>
    <lineage>
        <taxon>Bacteria</taxon>
        <taxon>Pseudomonadati</taxon>
        <taxon>Pseudomonadota</taxon>
        <taxon>Gammaproteobacteria</taxon>
        <taxon>Vibrionales</taxon>
        <taxon>Vibrionaceae</taxon>
        <taxon>Vibrio</taxon>
    </lineage>
</organism>
<dbReference type="KEGG" id="vha:VIBHAR_p08244"/>
<dbReference type="RefSeq" id="WP_011998860.1">
    <property type="nucleotide sequence ID" value="NC_009777.1"/>
</dbReference>
<feature type="compositionally biased region" description="Basic and acidic residues" evidence="1">
    <location>
        <begin position="368"/>
        <end position="400"/>
    </location>
</feature>
<reference evidence="2 3" key="1">
    <citation type="submission" date="2007-08" db="EMBL/GenBank/DDBJ databases">
        <authorList>
            <consortium name="The Vibrio harveyi Genome Sequencing Project"/>
            <person name="Bassler B."/>
            <person name="Clifton S.W."/>
            <person name="Fulton L."/>
            <person name="Delehaunty K."/>
            <person name="Fronick C."/>
            <person name="Harrison M."/>
            <person name="Markivic C."/>
            <person name="Fulton R."/>
            <person name="Tin-Wollam A.-M."/>
            <person name="Shah N."/>
            <person name="Pepin K."/>
            <person name="Nash W."/>
            <person name="Thiruvilangam P."/>
            <person name="Bhonagiri V."/>
            <person name="Waters C."/>
            <person name="Tu K.C."/>
            <person name="Irgon J."/>
            <person name="Wilson R.K."/>
        </authorList>
    </citation>
    <scope>NUCLEOTIDE SEQUENCE [LARGE SCALE GENOMIC DNA]</scope>
    <source>
        <strain evidence="3">ATCC BAA-1116 / BB120</strain>
        <plasmid evidence="2 3">pVIBHAR</plasmid>
    </source>
</reference>
<evidence type="ECO:0000256" key="1">
    <source>
        <dbReference type="SAM" id="MobiDB-lite"/>
    </source>
</evidence>